<accession>A0A8J8XTR2</accession>
<evidence type="ECO:0000256" key="1">
    <source>
        <dbReference type="SAM" id="MobiDB-lite"/>
    </source>
</evidence>
<reference evidence="5" key="6">
    <citation type="journal article" date="2008" name="Nucleic Acids Res.">
        <title>The Rice Annotation Project Database (RAP-DB): 2008 update.</title>
        <authorList>
            <consortium name="The Rice Annotation Project (RAP)"/>
            <person name="Tanaka T."/>
            <person name="Antonio B.A."/>
            <person name="Kikuchi S."/>
            <person name="Matsumoto T."/>
            <person name="Nagamura Y."/>
            <person name="Numa H."/>
            <person name="Sakai H."/>
            <person name="Wu J."/>
            <person name="Itoh T."/>
            <person name="Sasaki T."/>
            <person name="Aono R."/>
            <person name="Fujii Y."/>
            <person name="Habara T."/>
            <person name="Harada E."/>
            <person name="Kanno M."/>
            <person name="Kawahara Y."/>
            <person name="Kawashima H."/>
            <person name="Kubooka H."/>
            <person name="Matsuya A."/>
            <person name="Nakaoka H."/>
            <person name="Saichi N."/>
            <person name="Sanbonmatsu R."/>
            <person name="Sato Y."/>
            <person name="Shinso Y."/>
            <person name="Suzuki M."/>
            <person name="Takeda J."/>
            <person name="Tanino M."/>
            <person name="Todokoro F."/>
            <person name="Yamaguchi K."/>
            <person name="Yamamoto N."/>
            <person name="Yamasaki C."/>
            <person name="Imanishi T."/>
            <person name="Okido T."/>
            <person name="Tada M."/>
            <person name="Ikeo K."/>
            <person name="Tateno Y."/>
            <person name="Gojobori T."/>
            <person name="Lin Y.C."/>
            <person name="Wei F.J."/>
            <person name="Hsing Y.I."/>
            <person name="Zhao Q."/>
            <person name="Han B."/>
            <person name="Kramer M.R."/>
            <person name="McCombie R.W."/>
            <person name="Lonsdale D."/>
            <person name="O'Donovan C.C."/>
            <person name="Whitfield E.J."/>
            <person name="Apweiler R."/>
            <person name="Koyanagi K.O."/>
            <person name="Khurana J.P."/>
            <person name="Raghuvanshi S."/>
            <person name="Singh N.K."/>
            <person name="Tyagi A.K."/>
            <person name="Haberer G."/>
            <person name="Fujisawa M."/>
            <person name="Hosokawa S."/>
            <person name="Ito Y."/>
            <person name="Ikawa H."/>
            <person name="Shibata M."/>
            <person name="Yamamoto M."/>
            <person name="Bruskiewich R.M."/>
            <person name="Hoen D.R."/>
            <person name="Bureau TE."/>
            <person name="Namiki N."/>
            <person name="Ohyanagi H."/>
            <person name="Sakai Y."/>
            <person name="Nobushima S."/>
            <person name="Sakata K."/>
            <person name="Barrero R.A."/>
            <person name="Sato Y."/>
            <person name="Souvorov A."/>
            <person name="Smith-White B."/>
            <person name="Tatusova T."/>
            <person name="An S."/>
            <person name="An G."/>
            <person name="OOta S."/>
            <person name="Fuks G."/>
            <person name="Messing J."/>
            <person name="Christie K.R."/>
            <person name="Lieberherr D."/>
            <person name="Kim H."/>
            <person name="Zuccolo A."/>
            <person name="Wing R.A."/>
            <person name="Nobuta K."/>
            <person name="Green P.J."/>
            <person name="Lu C."/>
            <person name="Meyers BC."/>
            <person name="Chaparro C."/>
            <person name="Piegu B."/>
            <person name="Panaud O."/>
            <person name="Echeverria M."/>
        </authorList>
    </citation>
    <scope>NUCLEOTIDE SEQUENCE</scope>
</reference>
<keyword evidence="2" id="KW-0732">Signal</keyword>
<dbReference type="EMBL" id="CM000138">
    <property type="protein sequence ID" value="EEE53806.1"/>
    <property type="molecule type" value="Genomic_DNA"/>
</dbReference>
<feature type="compositionally biased region" description="Low complexity" evidence="1">
    <location>
        <begin position="58"/>
        <end position="79"/>
    </location>
</feature>
<evidence type="ECO:0000313" key="7">
    <source>
        <dbReference type="Proteomes" id="UP000000763"/>
    </source>
</evidence>
<dbReference type="AlphaFoldDB" id="A0A8J8XTR2"/>
<proteinExistence type="predicted"/>
<dbReference type="HOGENOM" id="CLU_2350442_0_0_1"/>
<evidence type="ECO:0000256" key="2">
    <source>
        <dbReference type="SAM" id="SignalP"/>
    </source>
</evidence>
<dbReference type="EMBL" id="AP002538">
    <property type="protein sequence ID" value="BAD52484.1"/>
    <property type="molecule type" value="Genomic_DNA"/>
</dbReference>
<reference evidence="7" key="7">
    <citation type="journal article" date="2008" name="Nucleic Acids Res.">
        <title>The rice annotation project database (RAP-DB): 2008 update.</title>
        <authorList>
            <consortium name="The rice annotation project (RAP)"/>
        </authorList>
    </citation>
    <scope>GENOME REANNOTATION</scope>
    <source>
        <strain evidence="7">cv. Nipponbare</strain>
    </source>
</reference>
<reference evidence="6" key="8">
    <citation type="submission" date="2008-12" db="EMBL/GenBank/DDBJ databases">
        <title>Improved gene annotation of the rice (Oryza sativa) genomes.</title>
        <authorList>
            <person name="Wang J."/>
            <person name="Li R."/>
            <person name="Fan W."/>
            <person name="Huang Q."/>
            <person name="Zhang J."/>
            <person name="Zhou Y."/>
            <person name="Hu Y."/>
            <person name="Zi S."/>
            <person name="Li J."/>
            <person name="Ni P."/>
            <person name="Zheng H."/>
            <person name="Zhang Y."/>
            <person name="Zhao M."/>
            <person name="Hao Q."/>
            <person name="McDermott J."/>
            <person name="Samudrala R."/>
            <person name="Kristiansen K."/>
            <person name="Wong G.K.-S."/>
        </authorList>
    </citation>
    <scope>NUCLEOTIDE SEQUENCE</scope>
</reference>
<sequence>MPPPPATTPLPRRRLALILCLAWALWLHGGGGGISLADAFQAPTPARLSSGSSYAVGSRPVPAAAPRWSSSSASEAAARFADDKRRIPSCPDALHNR</sequence>
<protein>
    <submittedName>
        <fullName evidence="5">Os01g0129800 protein</fullName>
    </submittedName>
</protein>
<evidence type="ECO:0000313" key="6">
    <source>
        <dbReference type="EMBL" id="EEE53806.1"/>
    </source>
</evidence>
<dbReference type="Gramene" id="Os01t0129800-01">
    <property type="protein sequence ID" value="Os01t0129800-01"/>
    <property type="gene ID" value="Os01g0129800"/>
</dbReference>
<dbReference type="Proteomes" id="UP000007752">
    <property type="component" value="Chromosome 1"/>
</dbReference>
<reference evidence="5" key="9">
    <citation type="submission" date="2012-08" db="EMBL/GenBank/DDBJ databases">
        <title>Oryza sativa nipponbare(GA3) genomic DNA, chromosome 1.</title>
        <authorList>
            <consortium name="IRGSP(International Rice Genome Sequencing Project)"/>
        </authorList>
    </citation>
    <scope>NUCLEOTIDE SEQUENCE</scope>
</reference>
<name>A0A8J8XTR2_ORYSJ</name>
<dbReference type="KEGG" id="osa:4325973"/>
<feature type="region of interest" description="Disordered" evidence="1">
    <location>
        <begin position="45"/>
        <end position="82"/>
    </location>
</feature>
<dbReference type="EMBL" id="AP008207">
    <property type="protein sequence ID" value="BAF03833.2"/>
    <property type="molecule type" value="Genomic_DNA"/>
</dbReference>
<reference evidence="5" key="10">
    <citation type="submission" date="2012-08" db="EMBL/GenBank/DDBJ databases">
        <title>The Second Rice Annotation Project Meeting (RAP2).</title>
        <authorList>
            <consortium name="The Rice Annotation Project (RAP)"/>
        </authorList>
    </citation>
    <scope>NUCLEOTIDE SEQUENCE</scope>
</reference>
<dbReference type="OMA" id="AWACLHG"/>
<dbReference type="Proteomes" id="UP000817658">
    <property type="component" value="Chromosome 1"/>
</dbReference>
<evidence type="ECO:0000313" key="4">
    <source>
        <dbReference type="EMBL" id="BAD52484.1"/>
    </source>
</evidence>
<gene>
    <name evidence="5" type="ordered locus">Os01g0129800</name>
    <name evidence="6" type="ORF">OsJ_00238</name>
    <name evidence="4" type="ORF">P0408F06.27</name>
    <name evidence="3" type="ORF">P0504H10.2</name>
</gene>
<reference evidence="7" key="2">
    <citation type="journal article" date="2005" name="Nature">
        <title>The map-based sequence of the rice genome.</title>
        <authorList>
            <consortium name="International rice genome sequencing project (IRGSP)"/>
            <person name="Matsumoto T."/>
            <person name="Wu J."/>
            <person name="Kanamori H."/>
            <person name="Katayose Y."/>
            <person name="Fujisawa M."/>
            <person name="Namiki N."/>
            <person name="Mizuno H."/>
            <person name="Yamamoto K."/>
            <person name="Antonio B.A."/>
            <person name="Baba T."/>
            <person name="Sakata K."/>
            <person name="Nagamura Y."/>
            <person name="Aoki H."/>
            <person name="Arikawa K."/>
            <person name="Arita K."/>
            <person name="Bito T."/>
            <person name="Chiden Y."/>
            <person name="Fujitsuka N."/>
            <person name="Fukunaka R."/>
            <person name="Hamada M."/>
            <person name="Harada C."/>
            <person name="Hayashi A."/>
            <person name="Hijishita S."/>
            <person name="Honda M."/>
            <person name="Hosokawa S."/>
            <person name="Ichikawa Y."/>
            <person name="Idonuma A."/>
            <person name="Iijima M."/>
            <person name="Ikeda M."/>
            <person name="Ikeno M."/>
            <person name="Ito K."/>
            <person name="Ito S."/>
            <person name="Ito T."/>
            <person name="Ito Y."/>
            <person name="Ito Y."/>
            <person name="Iwabuchi A."/>
            <person name="Kamiya K."/>
            <person name="Karasawa W."/>
            <person name="Kurita K."/>
            <person name="Katagiri S."/>
            <person name="Kikuta A."/>
            <person name="Kobayashi H."/>
            <person name="Kobayashi N."/>
            <person name="Machita K."/>
            <person name="Maehara T."/>
            <person name="Masukawa M."/>
            <person name="Mizubayashi T."/>
            <person name="Mukai Y."/>
            <person name="Nagasaki H."/>
            <person name="Nagata Y."/>
            <person name="Naito S."/>
            <person name="Nakashima M."/>
            <person name="Nakama Y."/>
            <person name="Nakamichi Y."/>
            <person name="Nakamura M."/>
            <person name="Meguro A."/>
            <person name="Negishi M."/>
            <person name="Ohta I."/>
            <person name="Ohta T."/>
            <person name="Okamoto M."/>
            <person name="Ono N."/>
            <person name="Saji S."/>
            <person name="Sakaguchi M."/>
            <person name="Sakai K."/>
            <person name="Shibata M."/>
            <person name="Shimokawa T."/>
            <person name="Song J."/>
            <person name="Takazaki Y."/>
            <person name="Terasawa K."/>
            <person name="Tsugane M."/>
            <person name="Tsuji K."/>
            <person name="Ueda S."/>
            <person name="Waki K."/>
            <person name="Yamagata H."/>
            <person name="Yamamoto M."/>
            <person name="Yamamoto S."/>
            <person name="Yamane H."/>
            <person name="Yoshiki S."/>
            <person name="Yoshihara R."/>
            <person name="Yukawa K."/>
            <person name="Zhong H."/>
            <person name="Yano M."/>
            <person name="Yuan Q."/>
            <person name="Ouyang S."/>
            <person name="Liu J."/>
            <person name="Jones K.M."/>
            <person name="Gansberger K."/>
            <person name="Moffat K."/>
            <person name="Hill J."/>
            <person name="Bera J."/>
            <person name="Fadrosh D."/>
            <person name="Jin S."/>
            <person name="Johri S."/>
            <person name="Kim M."/>
            <person name="Overton L."/>
            <person name="Reardon M."/>
            <person name="Tsitrin T."/>
            <person name="Vuong H."/>
            <person name="Weaver B."/>
            <person name="Ciecko A."/>
            <person name="Tallon L."/>
            <person name="Jackson J."/>
            <person name="Pai G."/>
            <person name="Aken S.V."/>
            <person name="Utterback T."/>
            <person name="Reidmuller S."/>
            <person name="Feldblyum T."/>
            <person name="Hsiao J."/>
            <person name="Zismann V."/>
            <person name="Iobst S."/>
            <person name="de Vazeille A.R."/>
            <person name="Buell C.R."/>
            <person name="Ying K."/>
            <person name="Li Y."/>
            <person name="Lu T."/>
            <person name="Huang Y."/>
            <person name="Zhao Q."/>
            <person name="Feng Q."/>
            <person name="Zhang L."/>
            <person name="Zhu J."/>
            <person name="Weng Q."/>
            <person name="Mu J."/>
            <person name="Lu Y."/>
            <person name="Fan D."/>
            <person name="Liu Y."/>
            <person name="Guan J."/>
            <person name="Zhang Y."/>
            <person name="Yu S."/>
            <person name="Liu X."/>
            <person name="Zhang Y."/>
            <person name="Hong G."/>
            <person name="Han B."/>
            <person name="Choisne N."/>
            <person name="Demange N."/>
            <person name="Orjeda G."/>
            <person name="Samain S."/>
            <person name="Cattolico L."/>
            <person name="Pelletier E."/>
            <person name="Couloux A."/>
            <person name="Segurens B."/>
            <person name="Wincker P."/>
            <person name="D'Hont A."/>
            <person name="Scarpelli C."/>
            <person name="Weissenbach J."/>
            <person name="Salanoubat M."/>
            <person name="Quetier F."/>
            <person name="Yu Y."/>
            <person name="Kim H.R."/>
            <person name="Rambo T."/>
            <person name="Currie J."/>
            <person name="Collura K."/>
            <person name="Luo M."/>
            <person name="Yang T."/>
            <person name="Ammiraju J.S.S."/>
            <person name="Engler F."/>
            <person name="Soderlund C."/>
            <person name="Wing R.A."/>
            <person name="Palmer L.E."/>
            <person name="de la Bastide M."/>
            <person name="Spiegel L."/>
            <person name="Nascimento L."/>
            <person name="Zutavern T."/>
            <person name="O'Shaughnessy A."/>
            <person name="Dike S."/>
            <person name="Dedhia N."/>
            <person name="Preston R."/>
            <person name="Balija V."/>
            <person name="McCombie W.R."/>
            <person name="Chow T."/>
            <person name="Chen H."/>
            <person name="Chung M."/>
            <person name="Chen C."/>
            <person name="Shaw J."/>
            <person name="Wu H."/>
            <person name="Hsiao K."/>
            <person name="Chao Y."/>
            <person name="Chu M."/>
            <person name="Cheng C."/>
            <person name="Hour A."/>
            <person name="Lee P."/>
            <person name="Lin S."/>
            <person name="Lin Y."/>
            <person name="Liou J."/>
            <person name="Liu S."/>
            <person name="Hsing Y."/>
            <person name="Raghuvanshi S."/>
            <person name="Mohanty A."/>
            <person name="Bharti A.K."/>
            <person name="Gaur A."/>
            <person name="Gupta V."/>
            <person name="Kumar D."/>
            <person name="Ravi V."/>
            <person name="Vij S."/>
            <person name="Kapur A."/>
            <person name="Khurana P."/>
            <person name="Khurana P."/>
            <person name="Khurana J.P."/>
            <person name="Tyagi A.K."/>
            <person name="Gaikwad K."/>
            <person name="Singh A."/>
            <person name="Dalal V."/>
            <person name="Srivastava S."/>
            <person name="Dixit A."/>
            <person name="Pal A.K."/>
            <person name="Ghazi I.A."/>
            <person name="Yadav M."/>
            <person name="Pandit A."/>
            <person name="Bhargava A."/>
            <person name="Sureshbabu K."/>
            <person name="Batra K."/>
            <person name="Sharma T.R."/>
            <person name="Mohapatra T."/>
            <person name="Singh N.K."/>
            <person name="Messing J."/>
            <person name="Nelson A.B."/>
            <person name="Fuks G."/>
            <person name="Kavchok S."/>
            <person name="Keizer G."/>
            <person name="Linton E."/>
            <person name="Llaca V."/>
            <person name="Song R."/>
            <person name="Tanyolac B."/>
            <person name="Young S."/>
            <person name="Ho-Il K."/>
            <person name="Hahn J.H."/>
            <person name="Sangsakoo G."/>
            <person name="Vanavichit A."/>
            <person name="de Mattos Luiz.A.T."/>
            <person name="Zimmer P.D."/>
            <person name="Malone G."/>
            <person name="Dellagostin O."/>
            <person name="de Oliveira A.C."/>
            <person name="Bevan M."/>
            <person name="Bancroft I."/>
            <person name="Minx P."/>
            <person name="Cordum H."/>
            <person name="Wilson R."/>
            <person name="Cheng Z."/>
            <person name="Jin W."/>
            <person name="Jiang J."/>
            <person name="Leong S.A."/>
            <person name="Iwama H."/>
            <person name="Gojobori T."/>
            <person name="Itoh T."/>
            <person name="Niimura Y."/>
            <person name="Fujii Y."/>
            <person name="Habara T."/>
            <person name="Sakai H."/>
            <person name="Sato Y."/>
            <person name="Wilson G."/>
            <person name="Kumar K."/>
            <person name="McCouch S."/>
            <person name="Juretic N."/>
            <person name="Hoen D."/>
            <person name="Wright S."/>
            <person name="Bruskiewich R."/>
            <person name="Bureau T."/>
            <person name="Miyao A."/>
            <person name="Hirochika H."/>
            <person name="Nishikawa T."/>
            <person name="Kadowaki K."/>
            <person name="Sugiura M."/>
            <person name="Burr B."/>
            <person name="Sasaki T."/>
        </authorList>
    </citation>
    <scope>NUCLEOTIDE SEQUENCE [LARGE SCALE GENOMIC DNA]</scope>
    <source>
        <strain evidence="7">cv. Nipponbare</strain>
    </source>
</reference>
<evidence type="ECO:0000313" key="3">
    <source>
        <dbReference type="EMBL" id="BAD52459.1"/>
    </source>
</evidence>
<feature type="signal peptide" evidence="2">
    <location>
        <begin position="1"/>
        <end position="33"/>
    </location>
</feature>
<evidence type="ECO:0000313" key="5">
    <source>
        <dbReference type="EMBL" id="BAF03833.2"/>
    </source>
</evidence>
<dbReference type="KEGG" id="dosa:Os01g0129800"/>
<dbReference type="GeneID" id="4325973"/>
<dbReference type="EMBL" id="AP002526">
    <property type="protein sequence ID" value="BAD52459.1"/>
    <property type="molecule type" value="Genomic_DNA"/>
</dbReference>
<dbReference type="Proteomes" id="UP000000763">
    <property type="component" value="Chromosome 1"/>
</dbReference>
<reference evidence="3" key="1">
    <citation type="journal article" date="2002" name="Nature">
        <title>The genome sequence and structure of rice chromosome 1.</title>
        <authorList>
            <person name="Sasaki T."/>
            <person name="Matsumoto T."/>
            <person name="Yamamoto K."/>
            <person name="Sakata K."/>
            <person name="Baba T."/>
            <person name="Katayose Y."/>
            <person name="Wu J."/>
            <person name="Niimura Y."/>
            <person name="Cheng Z."/>
            <person name="Nagamura Y."/>
            <person name="Antonio B.A."/>
            <person name="Kanamori H."/>
            <person name="Hosokawa S."/>
            <person name="Masukawa M."/>
            <person name="Arikawa K."/>
            <person name="Chiden Y."/>
            <person name="Hayashi M."/>
            <person name="Okamoto M."/>
            <person name="Ando T."/>
            <person name="Aoki H."/>
            <person name="Arita K."/>
            <person name="Hamada M."/>
            <person name="Harada C."/>
            <person name="Hijishita S."/>
            <person name="Honda M."/>
            <person name="Ichikawa Y."/>
            <person name="Idonuma A."/>
            <person name="Iijima M."/>
            <person name="Ikeda M."/>
            <person name="Ikeno M."/>
            <person name="Itoh S."/>
            <person name="Itoh T."/>
            <person name="Itoh Y."/>
            <person name="Itoh Y."/>
            <person name="Iwabuchi A."/>
            <person name="Kamiya K."/>
            <person name="Karasawa W."/>
            <person name="Katagiri S."/>
            <person name="Kikuta A."/>
            <person name="Kobayashi N."/>
            <person name="Kono I."/>
            <person name="Machita K."/>
            <person name="Maehara T."/>
            <person name="Mizuno H."/>
            <person name="Mizubayashi T."/>
            <person name="Mukai Y."/>
            <person name="Nagasaki H."/>
            <person name="Nakashima M."/>
            <person name="Nakama Y."/>
            <person name="Nakamichi Y."/>
            <person name="Nakamura M."/>
            <person name="Namiki N."/>
            <person name="Negishi M."/>
            <person name="Ohta I."/>
            <person name="Ono N."/>
            <person name="Saji S."/>
            <person name="Sakai K."/>
            <person name="Shibata M."/>
            <person name="Shimokawa T."/>
            <person name="Shomura A."/>
            <person name="Song J."/>
            <person name="Takazaki Y."/>
            <person name="Terasawa K."/>
            <person name="Tsuji K."/>
            <person name="Waki K."/>
            <person name="Yamagata H."/>
            <person name="Yamane H."/>
            <person name="Yoshiki S."/>
            <person name="Yoshihara R."/>
            <person name="Yukawa K."/>
            <person name="Zhong H."/>
            <person name="Iwama H."/>
            <person name="Endo T."/>
            <person name="Ito H."/>
            <person name="Hahn J.H."/>
            <person name="Kim H.I."/>
            <person name="Eun M.Y."/>
            <person name="Yano M."/>
            <person name="Jiang J."/>
            <person name="Gojobori T."/>
        </authorList>
    </citation>
    <scope>NUCLEOTIDE SEQUENCE</scope>
</reference>
<reference evidence="6" key="3">
    <citation type="journal article" date="2005" name="PLoS Biol.">
        <title>The genomes of Oryza sativa: a history of duplications.</title>
        <authorList>
            <person name="Yu J."/>
            <person name="Wang J."/>
            <person name="Lin W."/>
            <person name="Li S."/>
            <person name="Li H."/>
            <person name="Zhou J."/>
            <person name="Ni P."/>
            <person name="Dong W."/>
            <person name="Hu S."/>
            <person name="Zeng C."/>
            <person name="Zhang J."/>
            <person name="Zhang Y."/>
            <person name="Li R."/>
            <person name="Xu Z."/>
            <person name="Li S."/>
            <person name="Li X."/>
            <person name="Zheng H."/>
            <person name="Cong L."/>
            <person name="Lin L."/>
            <person name="Yin J."/>
            <person name="Geng J."/>
            <person name="Li G."/>
            <person name="Shi J."/>
            <person name="Liu J."/>
            <person name="Lv H."/>
            <person name="Li J."/>
            <person name="Wang J."/>
            <person name="Deng Y."/>
            <person name="Ran L."/>
            <person name="Shi X."/>
            <person name="Wang X."/>
            <person name="Wu Q."/>
            <person name="Li C."/>
            <person name="Ren X."/>
            <person name="Wang J."/>
            <person name="Wang X."/>
            <person name="Li D."/>
            <person name="Liu D."/>
            <person name="Zhang X."/>
            <person name="Ji Z."/>
            <person name="Zhao W."/>
            <person name="Sun Y."/>
            <person name="Zhang Z."/>
            <person name="Bao J."/>
            <person name="Han Y."/>
            <person name="Dong L."/>
            <person name="Ji J."/>
            <person name="Chen P."/>
            <person name="Wu S."/>
            <person name="Liu J."/>
            <person name="Xiao Y."/>
            <person name="Bu D."/>
            <person name="Tan J."/>
            <person name="Yang L."/>
            <person name="Ye C."/>
            <person name="Zhang J."/>
            <person name="Xu J."/>
            <person name="Zhou Y."/>
            <person name="Yu Y."/>
            <person name="Zhang B."/>
            <person name="Zhuang S."/>
            <person name="Wei H."/>
            <person name="Liu B."/>
            <person name="Lei M."/>
            <person name="Yu H."/>
            <person name="Li Y."/>
            <person name="Xu H."/>
            <person name="Wei S."/>
            <person name="He X."/>
            <person name="Fang L."/>
            <person name="Zhang Z."/>
            <person name="Zhang Y."/>
            <person name="Huang X."/>
            <person name="Su Z."/>
            <person name="Tong W."/>
            <person name="Li J."/>
            <person name="Tong Z."/>
            <person name="Li S."/>
            <person name="Ye J."/>
            <person name="Wang L."/>
            <person name="Fang L."/>
            <person name="Lei T."/>
            <person name="Chen C."/>
            <person name="Chen H."/>
            <person name="Xu Z."/>
            <person name="Li H."/>
            <person name="Huang H."/>
            <person name="Zhang F."/>
            <person name="Xu H."/>
            <person name="Li N."/>
            <person name="Zhao C."/>
            <person name="Li S."/>
            <person name="Dong L."/>
            <person name="Huang Y."/>
            <person name="Li L."/>
            <person name="Xi Y."/>
            <person name="Qi Q."/>
            <person name="Li W."/>
            <person name="Zhang B."/>
            <person name="Hu W."/>
            <person name="Zhang Y."/>
            <person name="Tian X."/>
            <person name="Jiao Y."/>
            <person name="Liang X."/>
            <person name="Jin J."/>
            <person name="Gao L."/>
            <person name="Zheng W."/>
            <person name="Hao B."/>
            <person name="Liu S."/>
            <person name="Wang W."/>
            <person name="Yuan L."/>
            <person name="Cao M."/>
            <person name="McDermott J."/>
            <person name="Samudrala R."/>
            <person name="Wang J."/>
            <person name="Wong G.K."/>
            <person name="Yang H."/>
        </authorList>
    </citation>
    <scope>NUCLEOTIDE SEQUENCE [LARGE SCALE GENOMIC DNA]</scope>
</reference>
<feature type="chain" id="PRO_5038322674" evidence="2">
    <location>
        <begin position="34"/>
        <end position="97"/>
    </location>
</feature>
<reference evidence="5" key="5">
    <citation type="journal article" date="2007" name="Genome Res.">
        <title>Curated Genome Annotation of Oryza sativa ssp. japonica and Comparative Genome Analysis with Arabidopsis thaliana.</title>
        <authorList>
            <consortium name="The Rice Annotation Project (RAP)"/>
            <person name="Itoh T."/>
            <person name="Tanaka T."/>
            <person name="Barrero R.A."/>
            <person name="Yamasaki C."/>
            <person name="Fujii Y."/>
            <person name="Hilton P.B."/>
            <person name="Antonio B.A."/>
            <person name="Aono H."/>
            <person name="Apweiler R."/>
            <person name="Bruskiewich R."/>
            <person name="Bureau T."/>
            <person name="Burr F."/>
            <person name="Costa de Oliveira A."/>
            <person name="Fuks G."/>
            <person name="Habara T."/>
            <person name="Haberer G."/>
            <person name="Han B."/>
            <person name="Harada E."/>
            <person name="Hiraki A.T."/>
            <person name="Hirochika H."/>
            <person name="Hoen D."/>
            <person name="Hokari H."/>
            <person name="Hosokawa S."/>
            <person name="Hsing Y."/>
            <person name="Ikawa H."/>
            <person name="Ikeo K."/>
            <person name="Imanishi T."/>
            <person name="Ito Y."/>
            <person name="Jaiswal P."/>
            <person name="Kanno M."/>
            <person name="Kawahara Y."/>
            <person name="Kawamura T."/>
            <person name="Kawashima H."/>
            <person name="Khurana J.P."/>
            <person name="Kikuchi S."/>
            <person name="Komatsu S."/>
            <person name="Koyanagi K.O."/>
            <person name="Kubooka H."/>
            <person name="Lieberherr D."/>
            <person name="Lin Y.C."/>
            <person name="Lonsdale D."/>
            <person name="Matsumoto T."/>
            <person name="Matsuya A."/>
            <person name="McCombie W.R."/>
            <person name="Messing J."/>
            <person name="Miyao A."/>
            <person name="Mulder N."/>
            <person name="Nagamura Y."/>
            <person name="Nam J."/>
            <person name="Namiki N."/>
            <person name="Numa H."/>
            <person name="Nurimoto S."/>
            <person name="O'donovan C."/>
            <person name="Ohyanagi H."/>
            <person name="Okido T."/>
            <person name="Oota S."/>
            <person name="Osato N."/>
            <person name="Palmer L.E."/>
            <person name="Quetier F."/>
            <person name="Raghuvanshi S."/>
            <person name="Saichi N."/>
            <person name="Sakai H."/>
            <person name="Sakai Y."/>
            <person name="Sakata K."/>
            <person name="Sakurai T."/>
            <person name="Sato F."/>
            <person name="Sato Y."/>
            <person name="Schoof H."/>
            <person name="Seki M."/>
            <person name="Shibata M."/>
            <person name="Shimizu Y."/>
            <person name="Shinozaki K."/>
            <person name="Shinso Y."/>
            <person name="Singh N.K."/>
            <person name="Smith-White B."/>
            <person name="Takeda J."/>
            <person name="Tanino M."/>
            <person name="Tatusova T."/>
            <person name="Thongjuea S."/>
            <person name="Todokoro F."/>
            <person name="Tsugane M."/>
            <person name="Tyagi A.K."/>
            <person name="Vanavichit A."/>
            <person name="Wang A."/>
            <person name="Wing R.A."/>
            <person name="Yamaguchi K."/>
            <person name="Yamamoto M."/>
            <person name="Yamamoto N."/>
            <person name="Yu Y."/>
            <person name="Zhang H."/>
            <person name="Zhao Q."/>
            <person name="Higo K."/>
            <person name="Burr B."/>
            <person name="Gojobori T."/>
            <person name="Sasaki T."/>
        </authorList>
    </citation>
    <scope>NUCLEOTIDE SEQUENCE</scope>
</reference>
<reference evidence="5" key="4">
    <citation type="journal article" date="2006" name="Nucleic Acids Res.">
        <title>The Rice Annotation Project Database (RAP-DB): hub for Oryza sativa ssp. japonica genome information.</title>
        <authorList>
            <person name="Ohyanagi H."/>
            <person name="Tanaka T."/>
            <person name="Sakai H."/>
            <person name="Shigemoto Y."/>
            <person name="Yamaguchi K."/>
            <person name="Habara T."/>
            <person name="Fujii Y."/>
            <person name="Antonio B.A."/>
            <person name="Nagamura Y."/>
            <person name="Imanishi T."/>
            <person name="Ikeo K."/>
            <person name="Itoh T."/>
            <person name="Gojobori T."/>
            <person name="Sasaki T."/>
        </authorList>
    </citation>
    <scope>NUCLEOTIDE SEQUENCE</scope>
</reference>
<organism evidence="6">
    <name type="scientific">Oryza sativa subsp. japonica</name>
    <name type="common">Rice</name>
    <dbReference type="NCBI Taxonomy" id="39947"/>
    <lineage>
        <taxon>Eukaryota</taxon>
        <taxon>Viridiplantae</taxon>
        <taxon>Streptophyta</taxon>
        <taxon>Embryophyta</taxon>
        <taxon>Tracheophyta</taxon>
        <taxon>Spermatophyta</taxon>
        <taxon>Magnoliopsida</taxon>
        <taxon>Liliopsida</taxon>
        <taxon>Poales</taxon>
        <taxon>Poaceae</taxon>
        <taxon>BOP clade</taxon>
        <taxon>Oryzoideae</taxon>
        <taxon>Oryzeae</taxon>
        <taxon>Oryzinae</taxon>
        <taxon>Oryza</taxon>
        <taxon>Oryza sativa</taxon>
    </lineage>
</organism>